<dbReference type="InterPro" id="IPR000433">
    <property type="entry name" value="Znf_ZZ"/>
</dbReference>
<dbReference type="SMART" id="SM00291">
    <property type="entry name" value="ZnF_ZZ"/>
    <property type="match status" value="1"/>
</dbReference>
<evidence type="ECO:0000256" key="1">
    <source>
        <dbReference type="ARBA" id="ARBA00022723"/>
    </source>
</evidence>
<gene>
    <name evidence="7" type="ORF">BWQ96_04964</name>
</gene>
<evidence type="ECO:0000256" key="5">
    <source>
        <dbReference type="SAM" id="MobiDB-lite"/>
    </source>
</evidence>
<dbReference type="GO" id="GO:0008270">
    <property type="term" value="F:zinc ion binding"/>
    <property type="evidence" value="ECO:0007669"/>
    <property type="project" value="UniProtKB-KW"/>
</dbReference>
<name>A0A2V3IT19_9FLOR</name>
<accession>A0A2V3IT19</accession>
<evidence type="ECO:0000256" key="2">
    <source>
        <dbReference type="ARBA" id="ARBA00022771"/>
    </source>
</evidence>
<evidence type="ECO:0000313" key="8">
    <source>
        <dbReference type="Proteomes" id="UP000247409"/>
    </source>
</evidence>
<protein>
    <submittedName>
        <fullName evidence="7">E3 ubiquitin-protein ligase MIB2</fullName>
    </submittedName>
</protein>
<dbReference type="EMBL" id="NBIV01000065">
    <property type="protein sequence ID" value="PXF45265.1"/>
    <property type="molecule type" value="Genomic_DNA"/>
</dbReference>
<sequence length="497" mass="55040">MAALSREVNVKNITKDATIPQNDVAKVMYYLKSATKNCGLDFLQDDLIDYPHYYRLSTERGDAVFLAAYQCSPDEFMNKTLFVDRYNRVCGHRTGIFLKITEATHLFAVQSEALILGRKTSVNTILIVREDWLEQYYVQPMKNNIHRLTRAIAAARASSGPSLGGLLDALIESVSDSPNHCAHCSGKASKCSCTRGCALSENSKCYPSHCQHCTGRNSACSCTNGCALNANSKCYGLHSIPCDLCGASSIRESRYRCASCSTFNVCQKCYRECIKLNKHDASHAFMEYAREGTQPKLHPAARPAVPKASSSGSRSKLPARRESSPASELGTQTSSSSEAKDKQGYFYLKMSTGELKQYLRENHVSFHDVLDLETLQRRVWECYCDSVSSSELNQLLASIGVEIQAGMRIESRRRLAKQKFNAGPRPSAPNVTRCPFRAGEKVSLRNLKTVSWNGKTAIVIETSAATGRVTVRLTDTGKQYSVKFENLAPHEIPESLD</sequence>
<feature type="compositionally biased region" description="Polar residues" evidence="5">
    <location>
        <begin position="324"/>
        <end position="337"/>
    </location>
</feature>
<reference evidence="7 8" key="1">
    <citation type="journal article" date="2018" name="Mol. Biol. Evol.">
        <title>Analysis of the draft genome of the red seaweed Gracilariopsis chorda provides insights into genome size evolution in Rhodophyta.</title>
        <authorList>
            <person name="Lee J."/>
            <person name="Yang E.C."/>
            <person name="Graf L."/>
            <person name="Yang J.H."/>
            <person name="Qiu H."/>
            <person name="Zel Zion U."/>
            <person name="Chan C.X."/>
            <person name="Stephens T.G."/>
            <person name="Weber A.P.M."/>
            <person name="Boo G.H."/>
            <person name="Boo S.M."/>
            <person name="Kim K.M."/>
            <person name="Shin Y."/>
            <person name="Jung M."/>
            <person name="Lee S.J."/>
            <person name="Yim H.S."/>
            <person name="Lee J.H."/>
            <person name="Bhattacharya D."/>
            <person name="Yoon H.S."/>
        </authorList>
    </citation>
    <scope>NUCLEOTIDE SEQUENCE [LARGE SCALE GENOMIC DNA]</scope>
    <source>
        <strain evidence="7 8">SKKU-2015</strain>
        <tissue evidence="7">Whole body</tissue>
    </source>
</reference>
<comment type="caution">
    <text evidence="7">The sequence shown here is derived from an EMBL/GenBank/DDBJ whole genome shotgun (WGS) entry which is preliminary data.</text>
</comment>
<proteinExistence type="predicted"/>
<keyword evidence="8" id="KW-1185">Reference proteome</keyword>
<feature type="region of interest" description="Disordered" evidence="5">
    <location>
        <begin position="295"/>
        <end position="338"/>
    </location>
</feature>
<dbReference type="AlphaFoldDB" id="A0A2V3IT19"/>
<keyword evidence="2 4" id="KW-0863">Zinc-finger</keyword>
<dbReference type="Gene3D" id="3.30.60.90">
    <property type="match status" value="1"/>
</dbReference>
<dbReference type="InterPro" id="IPR043145">
    <property type="entry name" value="Znf_ZZ_sf"/>
</dbReference>
<evidence type="ECO:0000313" key="7">
    <source>
        <dbReference type="EMBL" id="PXF45265.1"/>
    </source>
</evidence>
<evidence type="ECO:0000256" key="3">
    <source>
        <dbReference type="ARBA" id="ARBA00022833"/>
    </source>
</evidence>
<dbReference type="OrthoDB" id="661148at2759"/>
<dbReference type="SUPFAM" id="SSF57850">
    <property type="entry name" value="RING/U-box"/>
    <property type="match status" value="1"/>
</dbReference>
<evidence type="ECO:0000256" key="4">
    <source>
        <dbReference type="PROSITE-ProRule" id="PRU00228"/>
    </source>
</evidence>
<dbReference type="PROSITE" id="PS50135">
    <property type="entry name" value="ZF_ZZ_2"/>
    <property type="match status" value="1"/>
</dbReference>
<organism evidence="7 8">
    <name type="scientific">Gracilariopsis chorda</name>
    <dbReference type="NCBI Taxonomy" id="448386"/>
    <lineage>
        <taxon>Eukaryota</taxon>
        <taxon>Rhodophyta</taxon>
        <taxon>Florideophyceae</taxon>
        <taxon>Rhodymeniophycidae</taxon>
        <taxon>Gracilariales</taxon>
        <taxon>Gracilariaceae</taxon>
        <taxon>Gracilariopsis</taxon>
    </lineage>
</organism>
<dbReference type="Proteomes" id="UP000247409">
    <property type="component" value="Unassembled WGS sequence"/>
</dbReference>
<dbReference type="Pfam" id="PF00569">
    <property type="entry name" value="ZZ"/>
    <property type="match status" value="1"/>
</dbReference>
<keyword evidence="3" id="KW-0862">Zinc</keyword>
<feature type="domain" description="ZZ-type" evidence="6">
    <location>
        <begin position="237"/>
        <end position="293"/>
    </location>
</feature>
<keyword evidence="1" id="KW-0479">Metal-binding</keyword>
<evidence type="ECO:0000259" key="6">
    <source>
        <dbReference type="PROSITE" id="PS50135"/>
    </source>
</evidence>